<evidence type="ECO:0000259" key="2">
    <source>
        <dbReference type="PROSITE" id="PS50937"/>
    </source>
</evidence>
<dbReference type="PANTHER" id="PTHR30204:SF93">
    <property type="entry name" value="HTH MERR-TYPE DOMAIN-CONTAINING PROTEIN"/>
    <property type="match status" value="1"/>
</dbReference>
<proteinExistence type="predicted"/>
<accession>A0A7W7CBS8</accession>
<keyword evidence="4" id="KW-1185">Reference proteome</keyword>
<name>A0A7W7CBS8_9PSEU</name>
<evidence type="ECO:0000313" key="4">
    <source>
        <dbReference type="Proteomes" id="UP000533598"/>
    </source>
</evidence>
<dbReference type="PROSITE" id="PS50937">
    <property type="entry name" value="HTH_MERR_2"/>
    <property type="match status" value="1"/>
</dbReference>
<dbReference type="CDD" id="cd00592">
    <property type="entry name" value="HTH_MerR-like"/>
    <property type="match status" value="1"/>
</dbReference>
<dbReference type="InterPro" id="IPR000551">
    <property type="entry name" value="MerR-type_HTH_dom"/>
</dbReference>
<gene>
    <name evidence="3" type="ORF">HNR67_004356</name>
</gene>
<dbReference type="GO" id="GO:0003700">
    <property type="term" value="F:DNA-binding transcription factor activity"/>
    <property type="evidence" value="ECO:0007669"/>
    <property type="project" value="InterPro"/>
</dbReference>
<dbReference type="InterPro" id="IPR009061">
    <property type="entry name" value="DNA-bd_dom_put_sf"/>
</dbReference>
<feature type="domain" description="HTH merR-type" evidence="2">
    <location>
        <begin position="8"/>
        <end position="77"/>
    </location>
</feature>
<sequence>MNDDDDELFTIGQLAKTTGLSTRTIRFYSDSGLLPPTTRSYGGYRLYDAVAVGRLELVRTLRELGLDLETVARVLAEQVTVTDVARTHVSALDAEIRTLRVRRAVLRAVVRRGGSTEEMKLMNDLARLSAGERQRVLDEFVARAFEGADPAAPGAGLAEAMRQLPAELPDDPSDEQVDAWVELAELVQDKDFQHRVRQMVLAGQSEAGREVQAQGPSAEQVIEAAAVAVEAGIAPDSVQAKEIIGRVVSAELSAAERVALADGWAVFTDRRVARYWALLGVLNGWPPRPGPDGVPAFEWAIAALRASS</sequence>
<dbReference type="PRINTS" id="PR00040">
    <property type="entry name" value="HTHMERR"/>
</dbReference>
<evidence type="ECO:0000313" key="3">
    <source>
        <dbReference type="EMBL" id="MBB4678238.1"/>
    </source>
</evidence>
<dbReference type="Pfam" id="PF13411">
    <property type="entry name" value="MerR_1"/>
    <property type="match status" value="1"/>
</dbReference>
<dbReference type="PANTHER" id="PTHR30204">
    <property type="entry name" value="REDOX-CYCLING DRUG-SENSING TRANSCRIPTIONAL ACTIVATOR SOXR"/>
    <property type="match status" value="1"/>
</dbReference>
<dbReference type="EMBL" id="JACHMH010000001">
    <property type="protein sequence ID" value="MBB4678238.1"/>
    <property type="molecule type" value="Genomic_DNA"/>
</dbReference>
<dbReference type="SUPFAM" id="SSF46955">
    <property type="entry name" value="Putative DNA-binding domain"/>
    <property type="match status" value="1"/>
</dbReference>
<dbReference type="AlphaFoldDB" id="A0A7W7CBS8"/>
<keyword evidence="1 3" id="KW-0238">DNA-binding</keyword>
<dbReference type="Gene3D" id="1.10.1660.10">
    <property type="match status" value="1"/>
</dbReference>
<dbReference type="RefSeq" id="WP_185004095.1">
    <property type="nucleotide sequence ID" value="NZ_BAAAUI010000004.1"/>
</dbReference>
<dbReference type="Proteomes" id="UP000533598">
    <property type="component" value="Unassembled WGS sequence"/>
</dbReference>
<organism evidence="3 4">
    <name type="scientific">Crossiella cryophila</name>
    <dbReference type="NCBI Taxonomy" id="43355"/>
    <lineage>
        <taxon>Bacteria</taxon>
        <taxon>Bacillati</taxon>
        <taxon>Actinomycetota</taxon>
        <taxon>Actinomycetes</taxon>
        <taxon>Pseudonocardiales</taxon>
        <taxon>Pseudonocardiaceae</taxon>
        <taxon>Crossiella</taxon>
    </lineage>
</organism>
<protein>
    <submittedName>
        <fullName evidence="3">DNA-binding transcriptional MerR regulator</fullName>
    </submittedName>
</protein>
<dbReference type="SMART" id="SM00422">
    <property type="entry name" value="HTH_MERR"/>
    <property type="match status" value="1"/>
</dbReference>
<comment type="caution">
    <text evidence="3">The sequence shown here is derived from an EMBL/GenBank/DDBJ whole genome shotgun (WGS) entry which is preliminary data.</text>
</comment>
<reference evidence="3 4" key="1">
    <citation type="submission" date="2020-08" db="EMBL/GenBank/DDBJ databases">
        <title>Sequencing the genomes of 1000 actinobacteria strains.</title>
        <authorList>
            <person name="Klenk H.-P."/>
        </authorList>
    </citation>
    <scope>NUCLEOTIDE SEQUENCE [LARGE SCALE GENOMIC DNA]</scope>
    <source>
        <strain evidence="3 4">DSM 44230</strain>
    </source>
</reference>
<dbReference type="GO" id="GO:0003677">
    <property type="term" value="F:DNA binding"/>
    <property type="evidence" value="ECO:0007669"/>
    <property type="project" value="UniProtKB-KW"/>
</dbReference>
<evidence type="ECO:0000256" key="1">
    <source>
        <dbReference type="ARBA" id="ARBA00023125"/>
    </source>
</evidence>
<dbReference type="InterPro" id="IPR047057">
    <property type="entry name" value="MerR_fam"/>
</dbReference>